<feature type="region of interest" description="Disordered" evidence="7">
    <location>
        <begin position="17"/>
        <end position="84"/>
    </location>
</feature>
<evidence type="ECO:0000256" key="2">
    <source>
        <dbReference type="ARBA" id="ARBA00022614"/>
    </source>
</evidence>
<dbReference type="SUPFAM" id="SSF52058">
    <property type="entry name" value="L domain-like"/>
    <property type="match status" value="1"/>
</dbReference>
<evidence type="ECO:0000256" key="3">
    <source>
        <dbReference type="ARBA" id="ARBA00022692"/>
    </source>
</evidence>
<dbReference type="Gene3D" id="3.80.10.10">
    <property type="entry name" value="Ribonuclease Inhibitor"/>
    <property type="match status" value="1"/>
</dbReference>
<dbReference type="SMART" id="SM00220">
    <property type="entry name" value="S_TKc"/>
    <property type="match status" value="1"/>
</dbReference>
<evidence type="ECO:0000256" key="5">
    <source>
        <dbReference type="ARBA" id="ARBA00022989"/>
    </source>
</evidence>
<feature type="region of interest" description="Disordered" evidence="7">
    <location>
        <begin position="529"/>
        <end position="576"/>
    </location>
</feature>
<dbReference type="EMBL" id="OZ020104">
    <property type="protein sequence ID" value="CAK9279232.1"/>
    <property type="molecule type" value="Genomic_DNA"/>
</dbReference>
<evidence type="ECO:0000256" key="7">
    <source>
        <dbReference type="SAM" id="MobiDB-lite"/>
    </source>
</evidence>
<dbReference type="PROSITE" id="PS00108">
    <property type="entry name" value="PROTEIN_KINASE_ST"/>
    <property type="match status" value="1"/>
</dbReference>
<keyword evidence="6" id="KW-0472">Membrane</keyword>
<dbReference type="Pfam" id="PF00069">
    <property type="entry name" value="Pkinase"/>
    <property type="match status" value="1"/>
</dbReference>
<organism evidence="9 10">
    <name type="scientific">Sphagnum jensenii</name>
    <dbReference type="NCBI Taxonomy" id="128206"/>
    <lineage>
        <taxon>Eukaryota</taxon>
        <taxon>Viridiplantae</taxon>
        <taxon>Streptophyta</taxon>
        <taxon>Embryophyta</taxon>
        <taxon>Bryophyta</taxon>
        <taxon>Sphagnophytina</taxon>
        <taxon>Sphagnopsida</taxon>
        <taxon>Sphagnales</taxon>
        <taxon>Sphagnaceae</taxon>
        <taxon>Sphagnum</taxon>
    </lineage>
</organism>
<dbReference type="InterPro" id="IPR003591">
    <property type="entry name" value="Leu-rich_rpt_typical-subtyp"/>
</dbReference>
<dbReference type="SMART" id="SM00364">
    <property type="entry name" value="LRR_BAC"/>
    <property type="match status" value="3"/>
</dbReference>
<dbReference type="PANTHER" id="PTHR24359:SF1">
    <property type="entry name" value="INHIBITOR OF NUCLEAR FACTOR KAPPA-B KINASE EPSILON SUBUNIT HOMOLOG 1-RELATED"/>
    <property type="match status" value="1"/>
</dbReference>
<dbReference type="PROSITE" id="PS51450">
    <property type="entry name" value="LRR"/>
    <property type="match status" value="2"/>
</dbReference>
<feature type="compositionally biased region" description="Acidic residues" evidence="7">
    <location>
        <begin position="31"/>
        <end position="54"/>
    </location>
</feature>
<evidence type="ECO:0000313" key="10">
    <source>
        <dbReference type="Proteomes" id="UP001497444"/>
    </source>
</evidence>
<dbReference type="InterPro" id="IPR011009">
    <property type="entry name" value="Kinase-like_dom_sf"/>
</dbReference>
<feature type="region of interest" description="Disordered" evidence="7">
    <location>
        <begin position="395"/>
        <end position="439"/>
    </location>
</feature>
<evidence type="ECO:0000256" key="4">
    <source>
        <dbReference type="ARBA" id="ARBA00022737"/>
    </source>
</evidence>
<dbReference type="Pfam" id="PF14381">
    <property type="entry name" value="EDR1_CTR1_ARMC3_pept"/>
    <property type="match status" value="1"/>
</dbReference>
<keyword evidence="2" id="KW-0433">Leucine-rich repeat</keyword>
<evidence type="ECO:0000313" key="9">
    <source>
        <dbReference type="EMBL" id="CAK9279232.1"/>
    </source>
</evidence>
<dbReference type="InterPro" id="IPR055164">
    <property type="entry name" value="EDR1/CTR1/ARMC3-like_pept-like"/>
</dbReference>
<dbReference type="InterPro" id="IPR032675">
    <property type="entry name" value="LRR_dom_sf"/>
</dbReference>
<evidence type="ECO:0000256" key="1">
    <source>
        <dbReference type="ARBA" id="ARBA00004370"/>
    </source>
</evidence>
<dbReference type="PROSITE" id="PS50011">
    <property type="entry name" value="PROTEIN_KINASE_DOM"/>
    <property type="match status" value="1"/>
</dbReference>
<dbReference type="SMART" id="SM00369">
    <property type="entry name" value="LRR_TYP"/>
    <property type="match status" value="5"/>
</dbReference>
<dbReference type="Proteomes" id="UP001497444">
    <property type="component" value="Chromosome 9"/>
</dbReference>
<dbReference type="Gene3D" id="3.30.200.20">
    <property type="entry name" value="Phosphorylase Kinase, domain 1"/>
    <property type="match status" value="1"/>
</dbReference>
<keyword evidence="10" id="KW-1185">Reference proteome</keyword>
<dbReference type="InterPro" id="IPR000719">
    <property type="entry name" value="Prot_kinase_dom"/>
</dbReference>
<dbReference type="InterPro" id="IPR001611">
    <property type="entry name" value="Leu-rich_rpt"/>
</dbReference>
<gene>
    <name evidence="9" type="ORF">CSSPJE1EN1_LOCUS24710</name>
</gene>
<name>A0ABP0XJE0_9BRYO</name>
<comment type="subcellular location">
    <subcellularLocation>
        <location evidence="1">Membrane</location>
    </subcellularLocation>
</comment>
<feature type="compositionally biased region" description="Basic and acidic residues" evidence="7">
    <location>
        <begin position="71"/>
        <end position="81"/>
    </location>
</feature>
<dbReference type="InterPro" id="IPR008271">
    <property type="entry name" value="Ser/Thr_kinase_AS"/>
</dbReference>
<evidence type="ECO:0000259" key="8">
    <source>
        <dbReference type="PROSITE" id="PS50011"/>
    </source>
</evidence>
<feature type="domain" description="Protein kinase" evidence="8">
    <location>
        <begin position="867"/>
        <end position="1182"/>
    </location>
</feature>
<keyword evidence="3" id="KW-0812">Transmembrane</keyword>
<sequence length="1266" mass="139415">MAAKEVDVQEVRKTSLLASEASSDGVLEAAIDGEEGEDEEEEEEEEEEEREDFLEVGSVSNPNPVDDDELEVGKGDHRDNGIGDGVVEELLDGRCVKEEGAEEEDEIVDVSPSGLSLESLAYTKRDVAARFKKMYVYDNSFPVLPASIGEFKHLRKLKFFSNEVKILPDGVGELQELEHLYLKMSPSRLGSLPPLGKLSGLRALELHQAPTPPSAATLSRDIAQLHSLTRLSICHFSLSWIPPEIGSLGNLEELDLSFNKLKALPQEFSQLKSLKSLRVASNKLVELPSQLAALVNLINIDVGHNRLTSLQSLGLLSMTSLRSLNAQFNRLQSTGQIPEWLCCQLEGNEWLKVSNNVADSKNTTSNEKYLLDWELSWNDNPVEYPIVSAKGSSPILKGSTQWKRRGWRKQDNQQQRARQDRLNSSRKHRPDEQGGDVHEVKSVVTNLTSSSTENVLSVMGVGSELQPERILSTLEQALPNNLRSGENENIMDLQQQCGLYDCTVEEERLVADAGGSIKHNNVKSSLTFLEENSKPNVESEDDGGSGELTDASLGLRRHGSDTDRNPKPSKRRRSAQDFSKLSYKYCSESFCGFNDRLPDGFYDAGRDRQFCSLDVLEKEQPSFDSREVILVDRERDEELDAITLSAQQLLGRLGSLGSTAETCHGVADNYQRAAVLALFVSDCFGGSDKTQNITNMRRAALGVTAGEPFVCSCSSSASSQSTNRFGDGHNVKSVPEAIPSVHLLCEGAVRFLKAQRGSNVLPIGSLPYGVCRHRAILLKYLCDRADPIIPCELVRGYLDYMPHAWNIILVQNGSASVRMLVDGCRPFDIRQESDPEYFCRYIPLKRFHMPMVMNGSQMTLDSEIAAPVLHEEIGHGASGAIVHRCTFATFTAAAKVRELDGGDKSSIERCPESSCLSELRILCSLGTHPCIVTFYGHQFMNMQDRSLQLLIFMEHIQGGSLEDLLQDVAIKGQTSMPTKLACQVARNLACALAWLHSKGILHRDVKSSNVLIDIDAKQSPDGGPIVKLCDFDRAVPLSSSAVHTCYLAHRGVPAADVCVGTPRWIAPEVLRAMYGRHPYGFEADMWSFGCLLSELLTLHVPYAGLSESEVHSRIQIGQRPQLPPDLDRLVSKTYHKSKATQDSIDDSEMLRVLVRLFYSCTEACPSQRPSAKEVFTLLSSILGSTPAAVDPALLEMPTNDSMSCQVARSNVLQPLAGDIVEPPSELSEVTHICSCAGKKCTSCDESSIDLYSSKGDSNHPVNTKQT</sequence>
<feature type="compositionally biased region" description="Basic and acidic residues" evidence="7">
    <location>
        <begin position="417"/>
        <end position="439"/>
    </location>
</feature>
<dbReference type="Pfam" id="PF23598">
    <property type="entry name" value="LRR_14"/>
    <property type="match status" value="1"/>
</dbReference>
<dbReference type="PANTHER" id="PTHR24359">
    <property type="entry name" value="SERINE/THREONINE-PROTEIN KINASE SBK1"/>
    <property type="match status" value="1"/>
</dbReference>
<reference evidence="9" key="1">
    <citation type="submission" date="2024-02" db="EMBL/GenBank/DDBJ databases">
        <authorList>
            <consortium name="ELIXIR-Norway"/>
            <consortium name="Elixir Norway"/>
        </authorList>
    </citation>
    <scope>NUCLEOTIDE SEQUENCE</scope>
</reference>
<protein>
    <recommendedName>
        <fullName evidence="8">Protein kinase domain-containing protein</fullName>
    </recommendedName>
</protein>
<evidence type="ECO:0000256" key="6">
    <source>
        <dbReference type="ARBA" id="ARBA00023136"/>
    </source>
</evidence>
<accession>A0ABP0XJE0</accession>
<keyword evidence="4" id="KW-0677">Repeat</keyword>
<dbReference type="InterPro" id="IPR055414">
    <property type="entry name" value="LRR_R13L4/SHOC2-like"/>
</dbReference>
<dbReference type="Gene3D" id="1.10.510.10">
    <property type="entry name" value="Transferase(Phosphotransferase) domain 1"/>
    <property type="match status" value="1"/>
</dbReference>
<proteinExistence type="predicted"/>
<dbReference type="SUPFAM" id="SSF56112">
    <property type="entry name" value="Protein kinase-like (PK-like)"/>
    <property type="match status" value="1"/>
</dbReference>
<keyword evidence="5" id="KW-1133">Transmembrane helix</keyword>